<keyword evidence="2" id="KW-1185">Reference proteome</keyword>
<organism evidence="1 2">
    <name type="scientific">Ulvibacterium marinum</name>
    <dbReference type="NCBI Taxonomy" id="2419782"/>
    <lineage>
        <taxon>Bacteria</taxon>
        <taxon>Pseudomonadati</taxon>
        <taxon>Bacteroidota</taxon>
        <taxon>Flavobacteriia</taxon>
        <taxon>Flavobacteriales</taxon>
        <taxon>Flavobacteriaceae</taxon>
        <taxon>Ulvibacterium</taxon>
    </lineage>
</organism>
<protein>
    <recommendedName>
        <fullName evidence="3">General secretion pathway protein</fullName>
    </recommendedName>
</protein>
<name>A0A3B0BXX5_9FLAO</name>
<dbReference type="AlphaFoldDB" id="A0A3B0BXX5"/>
<evidence type="ECO:0008006" key="3">
    <source>
        <dbReference type="Google" id="ProtNLM"/>
    </source>
</evidence>
<evidence type="ECO:0000313" key="1">
    <source>
        <dbReference type="EMBL" id="RKN77832.1"/>
    </source>
</evidence>
<accession>A0A3B0BXX5</accession>
<proteinExistence type="predicted"/>
<dbReference type="OrthoDB" id="1343945at2"/>
<evidence type="ECO:0000313" key="2">
    <source>
        <dbReference type="Proteomes" id="UP000276603"/>
    </source>
</evidence>
<dbReference type="EMBL" id="RBCJ01000005">
    <property type="protein sequence ID" value="RKN77832.1"/>
    <property type="molecule type" value="Genomic_DNA"/>
</dbReference>
<dbReference type="Proteomes" id="UP000276603">
    <property type="component" value="Unassembled WGS sequence"/>
</dbReference>
<sequence length="170" mass="19909">MKLDNKNKLLIAGCLVLLFATYKLALSKTMAIQEEYRNLKSKRIQAQDIPEQLALLTQKEQYYDSIMQRMDIGDTSIQNNLLRTINEQAKVRNVKVMDFNPPHTHSFEDHKLFTHSIVLNGSYTDILQVAYMLEHKGSFGDIVHMDFEKKKDYRKRKSFLEATIFVQHIE</sequence>
<comment type="caution">
    <text evidence="1">The sequence shown here is derived from an EMBL/GenBank/DDBJ whole genome shotgun (WGS) entry which is preliminary data.</text>
</comment>
<reference evidence="1 2" key="1">
    <citation type="submission" date="2018-10" db="EMBL/GenBank/DDBJ databases">
        <title>Ulvibacterium marinum gen. nov., sp. nov., a novel marine bacterium of the family Flavobacteriaceae, isolated from a culture of the green alga Ulva prolifera.</title>
        <authorList>
            <person name="Zhang Z."/>
        </authorList>
    </citation>
    <scope>NUCLEOTIDE SEQUENCE [LARGE SCALE GENOMIC DNA]</scope>
    <source>
        <strain evidence="1 2">CCMM003</strain>
    </source>
</reference>
<dbReference type="RefSeq" id="WP_120713730.1">
    <property type="nucleotide sequence ID" value="NZ_RBCJ01000005.1"/>
</dbReference>
<gene>
    <name evidence="1" type="ORF">D7Z94_21565</name>
</gene>